<comment type="caution">
    <text evidence="4">The sequence shown here is derived from an EMBL/GenBank/DDBJ whole genome shotgun (WGS) entry which is preliminary data.</text>
</comment>
<dbReference type="Gene3D" id="1.10.10.60">
    <property type="entry name" value="Homeodomain-like"/>
    <property type="match status" value="1"/>
</dbReference>
<dbReference type="RefSeq" id="WP_035453251.1">
    <property type="nucleotide sequence ID" value="NZ_AZGA01000016.1"/>
</dbReference>
<dbReference type="Proteomes" id="UP000051236">
    <property type="component" value="Unassembled WGS sequence"/>
</dbReference>
<dbReference type="SUPFAM" id="SSF46689">
    <property type="entry name" value="Homeodomain-like"/>
    <property type="match status" value="1"/>
</dbReference>
<dbReference type="InterPro" id="IPR023772">
    <property type="entry name" value="DNA-bd_HTH_TetR-type_CS"/>
</dbReference>
<dbReference type="InterPro" id="IPR009057">
    <property type="entry name" value="Homeodomain-like_sf"/>
</dbReference>
<dbReference type="GO" id="GO:0000976">
    <property type="term" value="F:transcription cis-regulatory region binding"/>
    <property type="evidence" value="ECO:0007669"/>
    <property type="project" value="TreeGrafter"/>
</dbReference>
<feature type="domain" description="HTH tetR-type" evidence="3">
    <location>
        <begin position="9"/>
        <end position="69"/>
    </location>
</feature>
<evidence type="ECO:0000256" key="2">
    <source>
        <dbReference type="PROSITE-ProRule" id="PRU00335"/>
    </source>
</evidence>
<dbReference type="AlphaFoldDB" id="X0PF42"/>
<dbReference type="eggNOG" id="COG1309">
    <property type="taxonomic scope" value="Bacteria"/>
</dbReference>
<evidence type="ECO:0000313" key="5">
    <source>
        <dbReference type="Proteomes" id="UP000051236"/>
    </source>
</evidence>
<dbReference type="Pfam" id="PF00440">
    <property type="entry name" value="TetR_N"/>
    <property type="match status" value="1"/>
</dbReference>
<dbReference type="PRINTS" id="PR00455">
    <property type="entry name" value="HTHTETR"/>
</dbReference>
<dbReference type="InterPro" id="IPR001647">
    <property type="entry name" value="HTH_TetR"/>
</dbReference>
<dbReference type="PROSITE" id="PS50977">
    <property type="entry name" value="HTH_TETR_2"/>
    <property type="match status" value="1"/>
</dbReference>
<dbReference type="Gene3D" id="1.10.357.10">
    <property type="entry name" value="Tetracycline Repressor, domain 2"/>
    <property type="match status" value="1"/>
</dbReference>
<dbReference type="EMBL" id="AZGA01000016">
    <property type="protein sequence ID" value="KRM35119.1"/>
    <property type="molecule type" value="Genomic_DNA"/>
</dbReference>
<dbReference type="SUPFAM" id="SSF48498">
    <property type="entry name" value="Tetracyclin repressor-like, C-terminal domain"/>
    <property type="match status" value="1"/>
</dbReference>
<keyword evidence="5" id="KW-1185">Reference proteome</keyword>
<dbReference type="PANTHER" id="PTHR30055">
    <property type="entry name" value="HTH-TYPE TRANSCRIPTIONAL REGULATOR RUTR"/>
    <property type="match status" value="1"/>
</dbReference>
<gene>
    <name evidence="4" type="ORF">FC83_GL001246</name>
</gene>
<dbReference type="GO" id="GO:0003700">
    <property type="term" value="F:DNA-binding transcription factor activity"/>
    <property type="evidence" value="ECO:0007669"/>
    <property type="project" value="TreeGrafter"/>
</dbReference>
<dbReference type="OrthoDB" id="9780939at2"/>
<dbReference type="InterPro" id="IPR036271">
    <property type="entry name" value="Tet_transcr_reg_TetR-rel_C_sf"/>
</dbReference>
<proteinExistence type="predicted"/>
<dbReference type="PATRIC" id="fig|1423734.3.peg.1259"/>
<keyword evidence="1 2" id="KW-0238">DNA-binding</keyword>
<organism evidence="4 5">
    <name type="scientific">Agrilactobacillus composti DSM 18527 = JCM 14202</name>
    <dbReference type="NCBI Taxonomy" id="1423734"/>
    <lineage>
        <taxon>Bacteria</taxon>
        <taxon>Bacillati</taxon>
        <taxon>Bacillota</taxon>
        <taxon>Bacilli</taxon>
        <taxon>Lactobacillales</taxon>
        <taxon>Lactobacillaceae</taxon>
        <taxon>Agrilactobacillus</taxon>
    </lineage>
</organism>
<evidence type="ECO:0000256" key="1">
    <source>
        <dbReference type="ARBA" id="ARBA00023125"/>
    </source>
</evidence>
<accession>X0PF42</accession>
<evidence type="ECO:0000259" key="3">
    <source>
        <dbReference type="PROSITE" id="PS50977"/>
    </source>
</evidence>
<sequence>MAKRQAWDPEKAQRILDAALQEFAAAGYYKASTQHIADQAAVSKGSVFRYFDNKKTLYFKTIDMAIARLKSVADFKVWTDSADLVSMILRATQYKTTLSHQYPAEFTLLLAVYRGDATIPKKLATAATAIFDKWQAQNVAELVDPIVARLHLRQDISKSVLEKFVQLYVQQMMAYTQDYMMHHPEIKTMADMGPIVSEIKQFMDMMEHGIVAPESN</sequence>
<feature type="DNA-binding region" description="H-T-H motif" evidence="2">
    <location>
        <begin position="32"/>
        <end position="51"/>
    </location>
</feature>
<name>X0PF42_9LACO</name>
<dbReference type="PANTHER" id="PTHR30055:SF226">
    <property type="entry name" value="HTH-TYPE TRANSCRIPTIONAL REGULATOR PKSA"/>
    <property type="match status" value="1"/>
</dbReference>
<dbReference type="PROSITE" id="PS01081">
    <property type="entry name" value="HTH_TETR_1"/>
    <property type="match status" value="1"/>
</dbReference>
<protein>
    <submittedName>
        <fullName evidence="4">Transcriptional regulator, TetR family</fullName>
    </submittedName>
</protein>
<evidence type="ECO:0000313" key="4">
    <source>
        <dbReference type="EMBL" id="KRM35119.1"/>
    </source>
</evidence>
<dbReference type="InterPro" id="IPR050109">
    <property type="entry name" value="HTH-type_TetR-like_transc_reg"/>
</dbReference>
<reference evidence="4 5" key="1">
    <citation type="journal article" date="2015" name="Genome Announc.">
        <title>Expanding the biotechnology potential of lactobacilli through comparative genomics of 213 strains and associated genera.</title>
        <authorList>
            <person name="Sun Z."/>
            <person name="Harris H.M."/>
            <person name="McCann A."/>
            <person name="Guo C."/>
            <person name="Argimon S."/>
            <person name="Zhang W."/>
            <person name="Yang X."/>
            <person name="Jeffery I.B."/>
            <person name="Cooney J.C."/>
            <person name="Kagawa T.F."/>
            <person name="Liu W."/>
            <person name="Song Y."/>
            <person name="Salvetti E."/>
            <person name="Wrobel A."/>
            <person name="Rasinkangas P."/>
            <person name="Parkhill J."/>
            <person name="Rea M.C."/>
            <person name="O'Sullivan O."/>
            <person name="Ritari J."/>
            <person name="Douillard F.P."/>
            <person name="Paul Ross R."/>
            <person name="Yang R."/>
            <person name="Briner A.E."/>
            <person name="Felis G.E."/>
            <person name="de Vos W.M."/>
            <person name="Barrangou R."/>
            <person name="Klaenhammer T.R."/>
            <person name="Caufield P.W."/>
            <person name="Cui Y."/>
            <person name="Zhang H."/>
            <person name="O'Toole P.W."/>
        </authorList>
    </citation>
    <scope>NUCLEOTIDE SEQUENCE [LARGE SCALE GENOMIC DNA]</scope>
    <source>
        <strain evidence="4 5">DSM 18527</strain>
    </source>
</reference>
<dbReference type="STRING" id="1423734.FC83_GL001246"/>